<dbReference type="SUPFAM" id="SSF53474">
    <property type="entry name" value="alpha/beta-Hydrolases"/>
    <property type="match status" value="1"/>
</dbReference>
<evidence type="ECO:0000313" key="2">
    <source>
        <dbReference type="Proteomes" id="UP000184536"/>
    </source>
</evidence>
<dbReference type="InterPro" id="IPR029058">
    <property type="entry name" value="AB_hydrolase_fold"/>
</dbReference>
<reference evidence="2" key="1">
    <citation type="submission" date="2016-11" db="EMBL/GenBank/DDBJ databases">
        <authorList>
            <person name="Varghese N."/>
            <person name="Submissions S."/>
        </authorList>
    </citation>
    <scope>NUCLEOTIDE SEQUENCE [LARGE SCALE GENOMIC DNA]</scope>
    <source>
        <strain evidence="2">DSM 17957</strain>
    </source>
</reference>
<evidence type="ECO:0000313" key="1">
    <source>
        <dbReference type="EMBL" id="SHJ05352.1"/>
    </source>
</evidence>
<dbReference type="PANTHER" id="PTHR11440">
    <property type="entry name" value="LECITHIN-CHOLESTEROL ACYLTRANSFERASE-RELATED"/>
    <property type="match status" value="1"/>
</dbReference>
<sequence>MYKTMMILGLIRMIKNRTQISRQKPIVFVPGLFGSMGEEIIPGTGAWNFGMAASVYEPFIKSLEGLGYRHNKDLFIAYYDWRKDCSYISAHYLKKVIDQAKKATKSNQVNVICHSMGGLVARAYAQGGTYENDIDNLIIIATPNAGAANAYYFWSGGELPYEGNIKSNLFRSLLEGYLWILERVYGTENDMETIRRYLLGARDLLPGRKYNPYLYQMGPLGRMHFIPYESMQHQNTFIDELNENEGILPRRGIKVTLIGAKGVETNQYLYVDRNYKDPIGRWADGKVIEAYKSEEGDGTVMLKSLLAISGDTYIFHGSHTDILKKCSFVLRKKLEIPEDAVISEQEESIERYLSILVEGNGDVAVKTLTNQGVHTIYSGLEKRSGLYYQQFKPGLQWIMITNHGPTSHYIDFLAKENGVVNLKIMDSNGAVRKIRNKRVEAGKSYRLSI</sequence>
<dbReference type="EMBL" id="FQZV01000013">
    <property type="protein sequence ID" value="SHJ05352.1"/>
    <property type="molecule type" value="Genomic_DNA"/>
</dbReference>
<organism evidence="1 2">
    <name type="scientific">Geosporobacter subterraneus DSM 17957</name>
    <dbReference type="NCBI Taxonomy" id="1121919"/>
    <lineage>
        <taxon>Bacteria</taxon>
        <taxon>Bacillati</taxon>
        <taxon>Bacillota</taxon>
        <taxon>Clostridia</taxon>
        <taxon>Peptostreptococcales</taxon>
        <taxon>Thermotaleaceae</taxon>
        <taxon>Geosporobacter</taxon>
    </lineage>
</organism>
<dbReference type="InterPro" id="IPR003386">
    <property type="entry name" value="LACT/PDAT_acylTrfase"/>
</dbReference>
<keyword evidence="2" id="KW-1185">Reference proteome</keyword>
<gene>
    <name evidence="1" type="ORF">SAMN02745975_01185</name>
</gene>
<dbReference type="GO" id="GO:0006629">
    <property type="term" value="P:lipid metabolic process"/>
    <property type="evidence" value="ECO:0007669"/>
    <property type="project" value="InterPro"/>
</dbReference>
<dbReference type="STRING" id="1121919.SAMN02745975_01185"/>
<dbReference type="Proteomes" id="UP000184536">
    <property type="component" value="Unassembled WGS sequence"/>
</dbReference>
<keyword evidence="1" id="KW-0808">Transferase</keyword>
<name>A0A1M6G5W4_9FIRM</name>
<accession>A0A1M6G5W4</accession>
<dbReference type="Pfam" id="PF02450">
    <property type="entry name" value="LCAT"/>
    <property type="match status" value="1"/>
</dbReference>
<dbReference type="Gene3D" id="3.40.50.1820">
    <property type="entry name" value="alpha/beta hydrolase"/>
    <property type="match status" value="1"/>
</dbReference>
<proteinExistence type="predicted"/>
<protein>
    <submittedName>
        <fullName evidence="1">Lecithin:cholesterol acyltransferase</fullName>
    </submittedName>
</protein>
<keyword evidence="1" id="KW-0012">Acyltransferase</keyword>
<dbReference type="AlphaFoldDB" id="A0A1M6G5W4"/>
<dbReference type="RefSeq" id="WP_190014242.1">
    <property type="nucleotide sequence ID" value="NZ_FQZV01000013.1"/>
</dbReference>
<dbReference type="GO" id="GO:0008374">
    <property type="term" value="F:O-acyltransferase activity"/>
    <property type="evidence" value="ECO:0007669"/>
    <property type="project" value="InterPro"/>
</dbReference>